<dbReference type="Proteomes" id="UP000198242">
    <property type="component" value="Chromosome I"/>
</dbReference>
<organism evidence="4 5">
    <name type="scientific">Micromonospora viridifaciens</name>
    <dbReference type="NCBI Taxonomy" id="1881"/>
    <lineage>
        <taxon>Bacteria</taxon>
        <taxon>Bacillati</taxon>
        <taxon>Actinomycetota</taxon>
        <taxon>Actinomycetes</taxon>
        <taxon>Micromonosporales</taxon>
        <taxon>Micromonosporaceae</taxon>
        <taxon>Micromonospora</taxon>
    </lineage>
</organism>
<protein>
    <recommendedName>
        <fullName evidence="6">LPXTG-motif cell wall anchor domain-containing protein</fullName>
    </recommendedName>
</protein>
<evidence type="ECO:0000256" key="2">
    <source>
        <dbReference type="SAM" id="Phobius"/>
    </source>
</evidence>
<evidence type="ECO:0000256" key="3">
    <source>
        <dbReference type="SAM" id="SignalP"/>
    </source>
</evidence>
<evidence type="ECO:0008006" key="6">
    <source>
        <dbReference type="Google" id="ProtNLM"/>
    </source>
</evidence>
<name>A0A1C4U1L8_MICVI</name>
<keyword evidence="2" id="KW-0472">Membrane</keyword>
<evidence type="ECO:0000256" key="1">
    <source>
        <dbReference type="SAM" id="MobiDB-lite"/>
    </source>
</evidence>
<keyword evidence="5" id="KW-1185">Reference proteome</keyword>
<dbReference type="AlphaFoldDB" id="A0A1C4U1L8"/>
<dbReference type="EMBL" id="LT607411">
    <property type="protein sequence ID" value="SCE65497.1"/>
    <property type="molecule type" value="Genomic_DNA"/>
</dbReference>
<feature type="chain" id="PRO_5008704428" description="LPXTG-motif cell wall anchor domain-containing protein" evidence="3">
    <location>
        <begin position="31"/>
        <end position="412"/>
    </location>
</feature>
<sequence>MNRHLRSVARLGAALLVSAGLVLPAAPAHAEDPVVDIAVDVVGTRLAEGTTNKLAVVKVSNHGTFTPDLIALHYVARNFDYRKVQIDPLLEDLCEVDGDTKFDTWDCGLRGEQIPGPGETVELPLLVFKTTDKLTEPYRTTLGVSVTPWNNHKTLTDANPADNYDEYEVVLTTEHGADLTVVAPDIKREIAIEDARKGDLAGAPLNPGDKTVAVAYLENQGDRVVSQITVRMTVPKGVTFGSLRTEECGFSDDKRTFHCPVDVHLVPHDPVAIILPVTVSAGVKAPATLPGGTVSISADTAGNAPAEGERSSLPEFLGVPLNRLTTLSDIDERDNSDDFAVFVTPAAGGDGDGGNGGGGNGGGDGGLPVTGPQVGLLAGAGTVVLAAGAVLFLAARRRRVVLVAPGDEKPAA</sequence>
<evidence type="ECO:0000313" key="5">
    <source>
        <dbReference type="Proteomes" id="UP000198242"/>
    </source>
</evidence>
<keyword evidence="2" id="KW-1133">Transmembrane helix</keyword>
<gene>
    <name evidence="4" type="ORF">GA0074695_0063</name>
</gene>
<reference evidence="5" key="1">
    <citation type="submission" date="2016-06" db="EMBL/GenBank/DDBJ databases">
        <authorList>
            <person name="Varghese N."/>
            <person name="Submissions Spin"/>
        </authorList>
    </citation>
    <scope>NUCLEOTIDE SEQUENCE [LARGE SCALE GENOMIC DNA]</scope>
    <source>
        <strain evidence="5">DSM 43909</strain>
    </source>
</reference>
<feature type="transmembrane region" description="Helical" evidence="2">
    <location>
        <begin position="374"/>
        <end position="395"/>
    </location>
</feature>
<dbReference type="RefSeq" id="WP_157744302.1">
    <property type="nucleotide sequence ID" value="NZ_LT607411.1"/>
</dbReference>
<keyword evidence="3" id="KW-0732">Signal</keyword>
<proteinExistence type="predicted"/>
<evidence type="ECO:0000313" key="4">
    <source>
        <dbReference type="EMBL" id="SCE65497.1"/>
    </source>
</evidence>
<feature type="compositionally biased region" description="Gly residues" evidence="1">
    <location>
        <begin position="348"/>
        <end position="366"/>
    </location>
</feature>
<feature type="signal peptide" evidence="3">
    <location>
        <begin position="1"/>
        <end position="30"/>
    </location>
</feature>
<accession>A0A1C4U1L8</accession>
<dbReference type="OrthoDB" id="3405264at2"/>
<keyword evidence="2" id="KW-0812">Transmembrane</keyword>
<feature type="region of interest" description="Disordered" evidence="1">
    <location>
        <begin position="345"/>
        <end position="366"/>
    </location>
</feature>